<proteinExistence type="predicted"/>
<accession>A0ABP8J0Z1</accession>
<evidence type="ECO:0000313" key="6">
    <source>
        <dbReference type="EMBL" id="GAA4382997.1"/>
    </source>
</evidence>
<dbReference type="Proteomes" id="UP001500635">
    <property type="component" value="Unassembled WGS sequence"/>
</dbReference>
<evidence type="ECO:0000259" key="5">
    <source>
        <dbReference type="PROSITE" id="PS50977"/>
    </source>
</evidence>
<evidence type="ECO:0000256" key="4">
    <source>
        <dbReference type="PROSITE-ProRule" id="PRU00335"/>
    </source>
</evidence>
<dbReference type="InterPro" id="IPR050109">
    <property type="entry name" value="HTH-type_TetR-like_transc_reg"/>
</dbReference>
<dbReference type="InterPro" id="IPR025996">
    <property type="entry name" value="MT1864/Rv1816-like_C"/>
</dbReference>
<feature type="domain" description="HTH tetR-type" evidence="5">
    <location>
        <begin position="6"/>
        <end position="66"/>
    </location>
</feature>
<dbReference type="Pfam" id="PF13305">
    <property type="entry name" value="TetR_C_33"/>
    <property type="match status" value="1"/>
</dbReference>
<sequence length="193" mass="20372">MAYHHGDLPAAMMRAGLDVTRTGGVAALTIREVTRRAGVTPNAAYRHFPDRRSLVMAVSAAIGKQMAEGMAAPLTDETSPTERLRAVGLGYIRFALTEPGWFSTAFFGIGAPATDAVEQAPPYLALTAALDAMVDAGELTPAARVDAPWACWAAVHGFAELALNGPLRSADEETVERYARFTVDTAIAGIRGA</sequence>
<organism evidence="6 7">
    <name type="scientific">Tsukamurella soli</name>
    <dbReference type="NCBI Taxonomy" id="644556"/>
    <lineage>
        <taxon>Bacteria</taxon>
        <taxon>Bacillati</taxon>
        <taxon>Actinomycetota</taxon>
        <taxon>Actinomycetes</taxon>
        <taxon>Mycobacteriales</taxon>
        <taxon>Tsukamurellaceae</taxon>
        <taxon>Tsukamurella</taxon>
    </lineage>
</organism>
<dbReference type="SUPFAM" id="SSF48498">
    <property type="entry name" value="Tetracyclin repressor-like, C-terminal domain"/>
    <property type="match status" value="1"/>
</dbReference>
<dbReference type="InterPro" id="IPR009057">
    <property type="entry name" value="Homeodomain-like_sf"/>
</dbReference>
<dbReference type="EMBL" id="BAABFR010000002">
    <property type="protein sequence ID" value="GAA4382997.1"/>
    <property type="molecule type" value="Genomic_DNA"/>
</dbReference>
<dbReference type="InterPro" id="IPR036271">
    <property type="entry name" value="Tet_transcr_reg_TetR-rel_C_sf"/>
</dbReference>
<comment type="caution">
    <text evidence="6">The sequence shown here is derived from an EMBL/GenBank/DDBJ whole genome shotgun (WGS) entry which is preliminary data.</text>
</comment>
<evidence type="ECO:0000256" key="3">
    <source>
        <dbReference type="ARBA" id="ARBA00023163"/>
    </source>
</evidence>
<evidence type="ECO:0000256" key="2">
    <source>
        <dbReference type="ARBA" id="ARBA00023125"/>
    </source>
</evidence>
<protein>
    <submittedName>
        <fullName evidence="6">TetR/AcrR family transcriptional regulator</fullName>
    </submittedName>
</protein>
<keyword evidence="3" id="KW-0804">Transcription</keyword>
<reference evidence="7" key="1">
    <citation type="journal article" date="2019" name="Int. J. Syst. Evol. Microbiol.">
        <title>The Global Catalogue of Microorganisms (GCM) 10K type strain sequencing project: providing services to taxonomists for standard genome sequencing and annotation.</title>
        <authorList>
            <consortium name="The Broad Institute Genomics Platform"/>
            <consortium name="The Broad Institute Genome Sequencing Center for Infectious Disease"/>
            <person name="Wu L."/>
            <person name="Ma J."/>
        </authorList>
    </citation>
    <scope>NUCLEOTIDE SEQUENCE [LARGE SCALE GENOMIC DNA]</scope>
    <source>
        <strain evidence="7">JCM 17688</strain>
    </source>
</reference>
<feature type="DNA-binding region" description="H-T-H motif" evidence="4">
    <location>
        <begin position="29"/>
        <end position="48"/>
    </location>
</feature>
<dbReference type="SUPFAM" id="SSF46689">
    <property type="entry name" value="Homeodomain-like"/>
    <property type="match status" value="1"/>
</dbReference>
<keyword evidence="7" id="KW-1185">Reference proteome</keyword>
<dbReference type="Gene3D" id="1.10.357.10">
    <property type="entry name" value="Tetracycline Repressor, domain 2"/>
    <property type="match status" value="1"/>
</dbReference>
<dbReference type="InterPro" id="IPR001647">
    <property type="entry name" value="HTH_TetR"/>
</dbReference>
<gene>
    <name evidence="6" type="ORF">GCM10023147_01530</name>
</gene>
<name>A0ABP8J0Z1_9ACTN</name>
<dbReference type="Pfam" id="PF00440">
    <property type="entry name" value="TetR_N"/>
    <property type="match status" value="1"/>
</dbReference>
<dbReference type="PANTHER" id="PTHR30055">
    <property type="entry name" value="HTH-TYPE TRANSCRIPTIONAL REGULATOR RUTR"/>
    <property type="match status" value="1"/>
</dbReference>
<evidence type="ECO:0000256" key="1">
    <source>
        <dbReference type="ARBA" id="ARBA00023015"/>
    </source>
</evidence>
<keyword evidence="2 4" id="KW-0238">DNA-binding</keyword>
<dbReference type="RefSeq" id="WP_344989507.1">
    <property type="nucleotide sequence ID" value="NZ_BAABFR010000002.1"/>
</dbReference>
<evidence type="ECO:0000313" key="7">
    <source>
        <dbReference type="Proteomes" id="UP001500635"/>
    </source>
</evidence>
<dbReference type="PANTHER" id="PTHR30055:SF234">
    <property type="entry name" value="HTH-TYPE TRANSCRIPTIONAL REGULATOR BETI"/>
    <property type="match status" value="1"/>
</dbReference>
<keyword evidence="1" id="KW-0805">Transcription regulation</keyword>
<dbReference type="PROSITE" id="PS50977">
    <property type="entry name" value="HTH_TETR_2"/>
    <property type="match status" value="1"/>
</dbReference>